<dbReference type="PANTHER" id="PTHR15600:SF42">
    <property type="entry name" value="SACSIN"/>
    <property type="match status" value="1"/>
</dbReference>
<protein>
    <recommendedName>
        <fullName evidence="2">Sacsin/Nov domain-containing protein</fullName>
    </recommendedName>
</protein>
<dbReference type="PANTHER" id="PTHR15600">
    <property type="entry name" value="SACSIN"/>
    <property type="match status" value="1"/>
</dbReference>
<keyword evidence="5" id="KW-1185">Reference proteome</keyword>
<evidence type="ECO:0000313" key="3">
    <source>
        <dbReference type="EMBL" id="CAF0899246.1"/>
    </source>
</evidence>
<feature type="region of interest" description="Disordered" evidence="1">
    <location>
        <begin position="1"/>
        <end position="37"/>
    </location>
</feature>
<sequence>MKRYKRKRGKKTSITKQESPVANSNPNQSNSLTVGDDSPPNIQYAKMRIISSPVFQLRDIIRALLSSAPPSCDLISTFLTYGQSLGASAIHGYLVDRCYDTQTLINDEFSSYQGVALCITYDAQLTEQQWEDVFGIHESTSTISKTASSFFHLADFLCILSGSRVVYYDPNERMTNDERAYVSIFDLENDDIEMFQDQFSPLDYFLLKSKTFYNGTLIRLPLRTNSTTQISTHILTLDDIKQQILRYFHSNESFIELLLNQTNLNTIEFDYTKDFQLLTKFLSINKHTLTTIHDAQSTTQLIHMTLSKQIDDINTSDISRWLLSINNEFNEIDKRDIQLKLLLPLTTFSTLIETYISSLISHNYQSIQITSTRTLYYCVIPSLNTFCKDDMCIQLRQIKFPKAYALFLKDLSRLIKPTTTSNLSIDLIWELMPDIDEHQRLLNDTQKFSLQQQQQQYLKITNNLIPDIWAEIGKQELFYSVTDGWGYVAIEDMIINNVDAGPIQDVLTFVFSEANAPIVILPSHVINGLCKYSNKHYLQVMTPFHASELLSKNSLILPRLTYEQKLSLLTYILLNDPDPGLVLELQLLPLANNQFITFQKKSSSCIYIIDHNSNFLKLFNERQYDKFLNPNIDKKLFDILSSQNFQGRIFIFVKARKILYLLCGLLFIRLIPC</sequence>
<dbReference type="AlphaFoldDB" id="A0A813ZHG9"/>
<comment type="caution">
    <text evidence="3">The sequence shown here is derived from an EMBL/GenBank/DDBJ whole genome shotgun (WGS) entry which is preliminary data.</text>
</comment>
<organism evidence="3 6">
    <name type="scientific">Adineta steineri</name>
    <dbReference type="NCBI Taxonomy" id="433720"/>
    <lineage>
        <taxon>Eukaryota</taxon>
        <taxon>Metazoa</taxon>
        <taxon>Spiralia</taxon>
        <taxon>Gnathifera</taxon>
        <taxon>Rotifera</taxon>
        <taxon>Eurotatoria</taxon>
        <taxon>Bdelloidea</taxon>
        <taxon>Adinetida</taxon>
        <taxon>Adinetidae</taxon>
        <taxon>Adineta</taxon>
    </lineage>
</organism>
<accession>A0A813ZHG9</accession>
<dbReference type="Pfam" id="PF25794">
    <property type="entry name" value="SACS"/>
    <property type="match status" value="1"/>
</dbReference>
<name>A0A813ZHG9_9BILA</name>
<evidence type="ECO:0000313" key="6">
    <source>
        <dbReference type="Proteomes" id="UP000663877"/>
    </source>
</evidence>
<dbReference type="EMBL" id="CAJNOI010000036">
    <property type="protein sequence ID" value="CAF0899246.1"/>
    <property type="molecule type" value="Genomic_DNA"/>
</dbReference>
<dbReference type="OrthoDB" id="1262810at2759"/>
<gene>
    <name evidence="3" type="ORF">BJG266_LOCUS10381</name>
    <name evidence="4" type="ORF">QVE165_LOCUS24406</name>
</gene>
<dbReference type="Proteomes" id="UP000663877">
    <property type="component" value="Unassembled WGS sequence"/>
</dbReference>
<dbReference type="GO" id="GO:0030544">
    <property type="term" value="F:Hsp70 protein binding"/>
    <property type="evidence" value="ECO:0007669"/>
    <property type="project" value="TreeGrafter"/>
</dbReference>
<dbReference type="EMBL" id="CAJNOM010000171">
    <property type="protein sequence ID" value="CAF1176152.1"/>
    <property type="molecule type" value="Genomic_DNA"/>
</dbReference>
<feature type="domain" description="Sacsin/Nov" evidence="2">
    <location>
        <begin position="93"/>
        <end position="272"/>
    </location>
</feature>
<feature type="compositionally biased region" description="Basic residues" evidence="1">
    <location>
        <begin position="1"/>
        <end position="13"/>
    </location>
</feature>
<evidence type="ECO:0000313" key="5">
    <source>
        <dbReference type="Proteomes" id="UP000663832"/>
    </source>
</evidence>
<evidence type="ECO:0000259" key="2">
    <source>
        <dbReference type="Pfam" id="PF25794"/>
    </source>
</evidence>
<dbReference type="InterPro" id="IPR052972">
    <property type="entry name" value="Sacsin_chaperone_reg"/>
</dbReference>
<feature type="compositionally biased region" description="Polar residues" evidence="1">
    <location>
        <begin position="14"/>
        <end position="33"/>
    </location>
</feature>
<evidence type="ECO:0000313" key="4">
    <source>
        <dbReference type="EMBL" id="CAF1176152.1"/>
    </source>
</evidence>
<dbReference type="InterPro" id="IPR058210">
    <property type="entry name" value="SACS/Nov_dom"/>
</dbReference>
<reference evidence="3" key="1">
    <citation type="submission" date="2021-02" db="EMBL/GenBank/DDBJ databases">
        <authorList>
            <person name="Nowell W R."/>
        </authorList>
    </citation>
    <scope>NUCLEOTIDE SEQUENCE</scope>
</reference>
<proteinExistence type="predicted"/>
<dbReference type="Proteomes" id="UP000663832">
    <property type="component" value="Unassembled WGS sequence"/>
</dbReference>
<evidence type="ECO:0000256" key="1">
    <source>
        <dbReference type="SAM" id="MobiDB-lite"/>
    </source>
</evidence>